<evidence type="ECO:0000256" key="3">
    <source>
        <dbReference type="ARBA" id="ARBA00019549"/>
    </source>
</evidence>
<proteinExistence type="inferred from homology"/>
<comment type="caution">
    <text evidence="13">The sequence shown here is derived from an EMBL/GenBank/DDBJ whole genome shotgun (WGS) entry which is preliminary data.</text>
</comment>
<dbReference type="InterPro" id="IPR027417">
    <property type="entry name" value="P-loop_NTPase"/>
</dbReference>
<keyword evidence="5 11" id="KW-0227">DNA damage</keyword>
<comment type="similarity">
    <text evidence="2 11">Belongs to the DNA mismatch repair MutS family.</text>
</comment>
<dbReference type="FunFam" id="3.40.50.300:FF:000523">
    <property type="entry name" value="DNA mismatch repair protein"/>
    <property type="match status" value="1"/>
</dbReference>
<evidence type="ECO:0000256" key="6">
    <source>
        <dbReference type="ARBA" id="ARBA00022840"/>
    </source>
</evidence>
<dbReference type="GO" id="GO:0140664">
    <property type="term" value="F:ATP-dependent DNA damage sensor activity"/>
    <property type="evidence" value="ECO:0007669"/>
    <property type="project" value="InterPro"/>
</dbReference>
<dbReference type="GO" id="GO:0030983">
    <property type="term" value="F:mismatched DNA binding"/>
    <property type="evidence" value="ECO:0007669"/>
    <property type="project" value="InterPro"/>
</dbReference>
<comment type="subcellular location">
    <subcellularLocation>
        <location evidence="1">Nucleus</location>
    </subcellularLocation>
</comment>
<accession>A0A4S4KT33</accession>
<organism evidence="13 14">
    <name type="scientific">Hermanssonia centrifuga</name>
    <dbReference type="NCBI Taxonomy" id="98765"/>
    <lineage>
        <taxon>Eukaryota</taxon>
        <taxon>Fungi</taxon>
        <taxon>Dikarya</taxon>
        <taxon>Basidiomycota</taxon>
        <taxon>Agaricomycotina</taxon>
        <taxon>Agaricomycetes</taxon>
        <taxon>Polyporales</taxon>
        <taxon>Meruliaceae</taxon>
        <taxon>Hermanssonia</taxon>
    </lineage>
</organism>
<dbReference type="SUPFAM" id="SSF48334">
    <property type="entry name" value="DNA repair protein MutS, domain III"/>
    <property type="match status" value="1"/>
</dbReference>
<feature type="domain" description="DNA mismatch repair proteins mutS family" evidence="12">
    <location>
        <begin position="769"/>
        <end position="785"/>
    </location>
</feature>
<evidence type="ECO:0000256" key="9">
    <source>
        <dbReference type="ARBA" id="ARBA00023242"/>
    </source>
</evidence>
<dbReference type="InterPro" id="IPR007861">
    <property type="entry name" value="DNA_mismatch_repair_MutS_clamp"/>
</dbReference>
<evidence type="ECO:0000259" key="12">
    <source>
        <dbReference type="PROSITE" id="PS00486"/>
    </source>
</evidence>
<dbReference type="Pfam" id="PF05188">
    <property type="entry name" value="MutS_II"/>
    <property type="match status" value="1"/>
</dbReference>
<comment type="function">
    <text evidence="11">Component of the post-replicative DNA mismatch repair system (MMR).</text>
</comment>
<dbReference type="CDD" id="cd03285">
    <property type="entry name" value="ABC_MSH2_euk"/>
    <property type="match status" value="1"/>
</dbReference>
<dbReference type="InterPro" id="IPR007860">
    <property type="entry name" value="DNA_mmatch_repair_MutS_con_dom"/>
</dbReference>
<evidence type="ECO:0000256" key="2">
    <source>
        <dbReference type="ARBA" id="ARBA00006271"/>
    </source>
</evidence>
<evidence type="ECO:0000313" key="13">
    <source>
        <dbReference type="EMBL" id="THH01168.1"/>
    </source>
</evidence>
<dbReference type="Pfam" id="PF01624">
    <property type="entry name" value="MutS_I"/>
    <property type="match status" value="1"/>
</dbReference>
<keyword evidence="7 11" id="KW-0238">DNA-binding</keyword>
<evidence type="ECO:0000256" key="1">
    <source>
        <dbReference type="ARBA" id="ARBA00004123"/>
    </source>
</evidence>
<keyword evidence="8 11" id="KW-0234">DNA repair</keyword>
<dbReference type="FunFam" id="1.10.1420.10:FF:000003">
    <property type="entry name" value="DNA mismatch repair protein"/>
    <property type="match status" value="1"/>
</dbReference>
<dbReference type="Gene3D" id="3.40.50.300">
    <property type="entry name" value="P-loop containing nucleotide triphosphate hydrolases"/>
    <property type="match status" value="1"/>
</dbReference>
<reference evidence="13 14" key="1">
    <citation type="submission" date="2019-02" db="EMBL/GenBank/DDBJ databases">
        <title>Genome sequencing of the rare red list fungi Phlebia centrifuga.</title>
        <authorList>
            <person name="Buettner E."/>
            <person name="Kellner H."/>
        </authorList>
    </citation>
    <scope>NUCLEOTIDE SEQUENCE [LARGE SCALE GENOMIC DNA]</scope>
    <source>
        <strain evidence="13 14">DSM 108282</strain>
    </source>
</reference>
<evidence type="ECO:0000256" key="10">
    <source>
        <dbReference type="ARBA" id="ARBA00073545"/>
    </source>
</evidence>
<dbReference type="InterPro" id="IPR032642">
    <property type="entry name" value="Msh2_ATP-bd"/>
</dbReference>
<dbReference type="PIRSF" id="PIRSF005813">
    <property type="entry name" value="MSH2"/>
    <property type="match status" value="1"/>
</dbReference>
<dbReference type="Pfam" id="PF05192">
    <property type="entry name" value="MutS_III"/>
    <property type="match status" value="1"/>
</dbReference>
<dbReference type="GO" id="GO:0032301">
    <property type="term" value="C:MutSalpha complex"/>
    <property type="evidence" value="ECO:0007669"/>
    <property type="project" value="TreeGrafter"/>
</dbReference>
<dbReference type="SUPFAM" id="SSF52540">
    <property type="entry name" value="P-loop containing nucleoside triphosphate hydrolases"/>
    <property type="match status" value="1"/>
</dbReference>
<gene>
    <name evidence="13" type="ORF">EW026_g1487</name>
</gene>
<keyword evidence="4 11" id="KW-0547">Nucleotide-binding</keyword>
<dbReference type="GO" id="GO:0005524">
    <property type="term" value="F:ATP binding"/>
    <property type="evidence" value="ECO:0007669"/>
    <property type="project" value="UniProtKB-KW"/>
</dbReference>
<dbReference type="InterPro" id="IPR007696">
    <property type="entry name" value="DNA_mismatch_repair_MutS_core"/>
</dbReference>
<dbReference type="SMART" id="SM00534">
    <property type="entry name" value="MUTSac"/>
    <property type="match status" value="1"/>
</dbReference>
<protein>
    <recommendedName>
        <fullName evidence="10">DNA mismatch repair protein MSH2</fullName>
    </recommendedName>
    <alternativeName>
        <fullName evidence="3">DNA mismatch repair protein Msh2</fullName>
    </alternativeName>
</protein>
<dbReference type="InterPro" id="IPR016151">
    <property type="entry name" value="DNA_mismatch_repair_MutS_N"/>
</dbReference>
<dbReference type="InterPro" id="IPR036187">
    <property type="entry name" value="DNA_mismatch_repair_MutS_sf"/>
</dbReference>
<dbReference type="Gene3D" id="1.10.1420.10">
    <property type="match status" value="2"/>
</dbReference>
<dbReference type="GO" id="GO:0006298">
    <property type="term" value="P:mismatch repair"/>
    <property type="evidence" value="ECO:0007669"/>
    <property type="project" value="InterPro"/>
</dbReference>
<evidence type="ECO:0000256" key="8">
    <source>
        <dbReference type="ARBA" id="ARBA00023204"/>
    </source>
</evidence>
<evidence type="ECO:0000256" key="7">
    <source>
        <dbReference type="ARBA" id="ARBA00023125"/>
    </source>
</evidence>
<dbReference type="PROSITE" id="PS00486">
    <property type="entry name" value="DNA_MISMATCH_REPAIR_2"/>
    <property type="match status" value="1"/>
</dbReference>
<dbReference type="Gene3D" id="3.30.420.110">
    <property type="entry name" value="MutS, connector domain"/>
    <property type="match status" value="1"/>
</dbReference>
<dbReference type="Proteomes" id="UP000309038">
    <property type="component" value="Unassembled WGS sequence"/>
</dbReference>
<dbReference type="Pfam" id="PF05190">
    <property type="entry name" value="MutS_IV"/>
    <property type="match status" value="1"/>
</dbReference>
<dbReference type="InterPro" id="IPR000432">
    <property type="entry name" value="DNA_mismatch_repair_MutS_C"/>
</dbReference>
<evidence type="ECO:0000313" key="14">
    <source>
        <dbReference type="Proteomes" id="UP000309038"/>
    </source>
</evidence>
<evidence type="ECO:0000256" key="4">
    <source>
        <dbReference type="ARBA" id="ARBA00022741"/>
    </source>
</evidence>
<dbReference type="PANTHER" id="PTHR11361:SF35">
    <property type="entry name" value="DNA MISMATCH REPAIR PROTEIN MSH2"/>
    <property type="match status" value="1"/>
</dbReference>
<keyword evidence="6" id="KW-0067">ATP-binding</keyword>
<dbReference type="InterPro" id="IPR036678">
    <property type="entry name" value="MutS_con_dom_sf"/>
</dbReference>
<keyword evidence="14" id="KW-1185">Reference proteome</keyword>
<dbReference type="EMBL" id="SGPJ01000030">
    <property type="protein sequence ID" value="THH01168.1"/>
    <property type="molecule type" value="Genomic_DNA"/>
</dbReference>
<dbReference type="GO" id="GO:0006312">
    <property type="term" value="P:mitotic recombination"/>
    <property type="evidence" value="ECO:0007669"/>
    <property type="project" value="TreeGrafter"/>
</dbReference>
<dbReference type="SMART" id="SM00533">
    <property type="entry name" value="MUTSd"/>
    <property type="match status" value="1"/>
</dbReference>
<dbReference type="Gene3D" id="3.40.1170.10">
    <property type="entry name" value="DNA repair protein MutS, domain I"/>
    <property type="match status" value="1"/>
</dbReference>
<dbReference type="InterPro" id="IPR045076">
    <property type="entry name" value="MutS"/>
</dbReference>
<dbReference type="FunFam" id="3.30.420.110:FF:000002">
    <property type="entry name" value="DNA mismatch repair protein"/>
    <property type="match status" value="1"/>
</dbReference>
<dbReference type="InterPro" id="IPR011184">
    <property type="entry name" value="DNA_mismatch_repair_Msh2"/>
</dbReference>
<sequence length="973" mass="107448">MALMYGKEKDADYEIDNASHPGFCNFFAELPKKSPDTGTIRLFDRGDYYSVHGPDALYIAANLYHTNTVIKYLGVGGRNGLASVTLSAASAKTFLRDALTTKQLKIEIWSPEAGQAKRATKFKLDKEASPGNLQDVEELLFGNADITSAPVVMAIKVGSTSAGGSSNIKTKTIGIAFADTSVRELGVADFVDNDLFSNTETLIIQLAVKEAILPTGTASGNTERDIDLKKLKDVFERCNVVITERKPSEFTSKSIQDDLIRLLNPSSMPSSSVGVDAASTIAQLNFPNAPASLAALVSYLSLLSDPSNHGNYTIRTHDLTQFMRLDASALRALNLTEAPGSVGSNKNTTLFGLLNKCKTAQGSRLLGSWLKQPLINLHEIRKRQDLVEIFAEDPTTRRALQEEQLKFLPDMHRICKRFQKSVASLEDVVRVYQAVLKLEGLISALENIEVTEEHKNLIEEIYLTKLKSFETSLSKYSEMVQDTLDLDELENHNFVVKPEYDPELEELAGKLKVIRDGLDAEHKRVAKEVDLDLDKKLHLENSPVHGYCFRVSKNDQKSFSGKKEFIDLSTLKNGWFFTTRKLKNLAVEYQETTSAYKVKQSKLVGEIVAIANTYVPILEEWNGVIAHLDVIISFAHVSVNAPEAYVKPTVLEKGSGSLILKDARHPCLEVQDDLSFIPNDVEMIKDESEFQIITGPNMGGKSTYIRQVGVIALLAQTGCFVPCSEARLPVFDSILCRVGAGDSQLRGVSTFMAEMLETASILRSATKDSLVIIDELGRGTSTYDGFGLAWAISEHIASEIHAFCLFATHFHELTALDQQIPHVKNLHVVAHVSTSDTLEKKRDITLLYKVEPGVCDQSFGIHVAELANFPKNVVKLAKRKADELEDFNSERDELEAGLSPDVIEEGTRIVEQLLTTWASRTSPGVQDGEDVVMEEDSDASAEIQLAELKACVEEFRPQVEGNLWVQRLLASLA</sequence>
<keyword evidence="9" id="KW-0539">Nucleus</keyword>
<name>A0A4S4KT33_9APHY</name>
<dbReference type="NCBIfam" id="NF003810">
    <property type="entry name" value="PRK05399.1"/>
    <property type="match status" value="1"/>
</dbReference>
<dbReference type="AlphaFoldDB" id="A0A4S4KT33"/>
<evidence type="ECO:0000256" key="5">
    <source>
        <dbReference type="ARBA" id="ARBA00022763"/>
    </source>
</evidence>
<dbReference type="Pfam" id="PF00488">
    <property type="entry name" value="MutS_V"/>
    <property type="match status" value="1"/>
</dbReference>
<dbReference type="InterPro" id="IPR007695">
    <property type="entry name" value="DNA_mismatch_repair_MutS-lik_N"/>
</dbReference>
<evidence type="ECO:0000256" key="11">
    <source>
        <dbReference type="RuleBase" id="RU003756"/>
    </source>
</evidence>
<dbReference type="PANTHER" id="PTHR11361">
    <property type="entry name" value="DNA MISMATCH REPAIR PROTEIN MUTS FAMILY MEMBER"/>
    <property type="match status" value="1"/>
</dbReference>